<accession>A0A9D4T6Q2</accession>
<dbReference type="PROSITE" id="PS51450">
    <property type="entry name" value="LRR"/>
    <property type="match status" value="1"/>
</dbReference>
<dbReference type="Proteomes" id="UP000821837">
    <property type="component" value="Chromosome 10"/>
</dbReference>
<dbReference type="SUPFAM" id="SSF52058">
    <property type="entry name" value="L domain-like"/>
    <property type="match status" value="1"/>
</dbReference>
<dbReference type="Gene3D" id="3.80.10.10">
    <property type="entry name" value="Ribonuclease Inhibitor"/>
    <property type="match status" value="1"/>
</dbReference>
<sequence>MAHRTEYCPDAGLLSPCTCDDEGINCMRVRNPWELRQSLMHSNASTEEQKELWIQKTPIKWLMGDVLGNFKFDKVHIEFNAHLSFFLLGILMKFKELLSVLSLYGNALPFFDFQRLQRFPNLVSFNLGGNQLTSIPQDAFRNYRLEKLGLNQNPITYIGERAFLRLSSLRELYLGHTRLTILGPYSLAMSSHPSLRASNL</sequence>
<organism evidence="4 5">
    <name type="scientific">Rhipicephalus sanguineus</name>
    <name type="common">Brown dog tick</name>
    <name type="synonym">Ixodes sanguineus</name>
    <dbReference type="NCBI Taxonomy" id="34632"/>
    <lineage>
        <taxon>Eukaryota</taxon>
        <taxon>Metazoa</taxon>
        <taxon>Ecdysozoa</taxon>
        <taxon>Arthropoda</taxon>
        <taxon>Chelicerata</taxon>
        <taxon>Arachnida</taxon>
        <taxon>Acari</taxon>
        <taxon>Parasitiformes</taxon>
        <taxon>Ixodida</taxon>
        <taxon>Ixodoidea</taxon>
        <taxon>Ixodidae</taxon>
        <taxon>Rhipicephalinae</taxon>
        <taxon>Rhipicephalus</taxon>
        <taxon>Rhipicephalus</taxon>
    </lineage>
</organism>
<evidence type="ECO:0000313" key="5">
    <source>
        <dbReference type="Proteomes" id="UP000821837"/>
    </source>
</evidence>
<keyword evidence="3" id="KW-0677">Repeat</keyword>
<dbReference type="PANTHER" id="PTHR24373">
    <property type="entry name" value="SLIT RELATED LEUCINE-RICH REPEAT NEURONAL PROTEIN"/>
    <property type="match status" value="1"/>
</dbReference>
<dbReference type="Pfam" id="PF13855">
    <property type="entry name" value="LRR_8"/>
    <property type="match status" value="1"/>
</dbReference>
<dbReference type="InterPro" id="IPR050328">
    <property type="entry name" value="Dev_Immune_Receptor"/>
</dbReference>
<evidence type="ECO:0000256" key="1">
    <source>
        <dbReference type="ARBA" id="ARBA00022614"/>
    </source>
</evidence>
<dbReference type="InterPro" id="IPR001611">
    <property type="entry name" value="Leu-rich_rpt"/>
</dbReference>
<dbReference type="VEuPathDB" id="VectorBase:RSAN_052940"/>
<evidence type="ECO:0000256" key="2">
    <source>
        <dbReference type="ARBA" id="ARBA00022729"/>
    </source>
</evidence>
<gene>
    <name evidence="4" type="ORF">HPB52_002121</name>
</gene>
<evidence type="ECO:0000313" key="4">
    <source>
        <dbReference type="EMBL" id="KAH7975490.1"/>
    </source>
</evidence>
<keyword evidence="2" id="KW-0732">Signal</keyword>
<reference evidence="4" key="2">
    <citation type="submission" date="2021-09" db="EMBL/GenBank/DDBJ databases">
        <authorList>
            <person name="Jia N."/>
            <person name="Wang J."/>
            <person name="Shi W."/>
            <person name="Du L."/>
            <person name="Sun Y."/>
            <person name="Zhan W."/>
            <person name="Jiang J."/>
            <person name="Wang Q."/>
            <person name="Zhang B."/>
            <person name="Ji P."/>
            <person name="Sakyi L.B."/>
            <person name="Cui X."/>
            <person name="Yuan T."/>
            <person name="Jiang B."/>
            <person name="Yang W."/>
            <person name="Lam T.T.-Y."/>
            <person name="Chang Q."/>
            <person name="Ding S."/>
            <person name="Wang X."/>
            <person name="Zhu J."/>
            <person name="Ruan X."/>
            <person name="Zhao L."/>
            <person name="Wei J."/>
            <person name="Que T."/>
            <person name="Du C."/>
            <person name="Cheng J."/>
            <person name="Dai P."/>
            <person name="Han X."/>
            <person name="Huang E."/>
            <person name="Gao Y."/>
            <person name="Liu J."/>
            <person name="Shao H."/>
            <person name="Ye R."/>
            <person name="Li L."/>
            <person name="Wei W."/>
            <person name="Wang X."/>
            <person name="Wang C."/>
            <person name="Huo Q."/>
            <person name="Li W."/>
            <person name="Guo W."/>
            <person name="Chen H."/>
            <person name="Chen S."/>
            <person name="Zhou L."/>
            <person name="Zhou L."/>
            <person name="Ni X."/>
            <person name="Tian J."/>
            <person name="Zhou Y."/>
            <person name="Sheng Y."/>
            <person name="Liu T."/>
            <person name="Pan Y."/>
            <person name="Xia L."/>
            <person name="Li J."/>
            <person name="Zhao F."/>
            <person name="Cao W."/>
        </authorList>
    </citation>
    <scope>NUCLEOTIDE SEQUENCE</scope>
    <source>
        <strain evidence="4">Rsan-2018</strain>
        <tissue evidence="4">Larvae</tissue>
    </source>
</reference>
<reference evidence="4" key="1">
    <citation type="journal article" date="2020" name="Cell">
        <title>Large-Scale Comparative Analyses of Tick Genomes Elucidate Their Genetic Diversity and Vector Capacities.</title>
        <authorList>
            <consortium name="Tick Genome and Microbiome Consortium (TIGMIC)"/>
            <person name="Jia N."/>
            <person name="Wang J."/>
            <person name="Shi W."/>
            <person name="Du L."/>
            <person name="Sun Y."/>
            <person name="Zhan W."/>
            <person name="Jiang J.F."/>
            <person name="Wang Q."/>
            <person name="Zhang B."/>
            <person name="Ji P."/>
            <person name="Bell-Sakyi L."/>
            <person name="Cui X.M."/>
            <person name="Yuan T.T."/>
            <person name="Jiang B.G."/>
            <person name="Yang W.F."/>
            <person name="Lam T.T."/>
            <person name="Chang Q.C."/>
            <person name="Ding S.J."/>
            <person name="Wang X.J."/>
            <person name="Zhu J.G."/>
            <person name="Ruan X.D."/>
            <person name="Zhao L."/>
            <person name="Wei J.T."/>
            <person name="Ye R.Z."/>
            <person name="Que T.C."/>
            <person name="Du C.H."/>
            <person name="Zhou Y.H."/>
            <person name="Cheng J.X."/>
            <person name="Dai P.F."/>
            <person name="Guo W.B."/>
            <person name="Han X.H."/>
            <person name="Huang E.J."/>
            <person name="Li L.F."/>
            <person name="Wei W."/>
            <person name="Gao Y.C."/>
            <person name="Liu J.Z."/>
            <person name="Shao H.Z."/>
            <person name="Wang X."/>
            <person name="Wang C.C."/>
            <person name="Yang T.C."/>
            <person name="Huo Q.B."/>
            <person name="Li W."/>
            <person name="Chen H.Y."/>
            <person name="Chen S.E."/>
            <person name="Zhou L.G."/>
            <person name="Ni X.B."/>
            <person name="Tian J.H."/>
            <person name="Sheng Y."/>
            <person name="Liu T."/>
            <person name="Pan Y.S."/>
            <person name="Xia L.Y."/>
            <person name="Li J."/>
            <person name="Zhao F."/>
            <person name="Cao W.C."/>
        </authorList>
    </citation>
    <scope>NUCLEOTIDE SEQUENCE</scope>
    <source>
        <strain evidence="4">Rsan-2018</strain>
    </source>
</reference>
<evidence type="ECO:0000256" key="3">
    <source>
        <dbReference type="ARBA" id="ARBA00022737"/>
    </source>
</evidence>
<name>A0A9D4T6Q2_RHISA</name>
<dbReference type="AlphaFoldDB" id="A0A9D4T6Q2"/>
<dbReference type="InterPro" id="IPR032675">
    <property type="entry name" value="LRR_dom_sf"/>
</dbReference>
<comment type="caution">
    <text evidence="4">The sequence shown here is derived from an EMBL/GenBank/DDBJ whole genome shotgun (WGS) entry which is preliminary data.</text>
</comment>
<keyword evidence="5" id="KW-1185">Reference proteome</keyword>
<proteinExistence type="predicted"/>
<keyword evidence="1" id="KW-0433">Leucine-rich repeat</keyword>
<dbReference type="PANTHER" id="PTHR24373:SF275">
    <property type="entry name" value="TIR DOMAIN-CONTAINING PROTEIN"/>
    <property type="match status" value="1"/>
</dbReference>
<dbReference type="InterPro" id="IPR003591">
    <property type="entry name" value="Leu-rich_rpt_typical-subtyp"/>
</dbReference>
<protein>
    <submittedName>
        <fullName evidence="4">Uncharacterized protein</fullName>
    </submittedName>
</protein>
<dbReference type="SMART" id="SM00369">
    <property type="entry name" value="LRR_TYP"/>
    <property type="match status" value="3"/>
</dbReference>
<dbReference type="EMBL" id="JABSTV010001246">
    <property type="protein sequence ID" value="KAH7975490.1"/>
    <property type="molecule type" value="Genomic_DNA"/>
</dbReference>